<keyword evidence="8" id="KW-1185">Reference proteome</keyword>
<dbReference type="RefSeq" id="WP_281093965.1">
    <property type="nucleotide sequence ID" value="NZ_JARYZI010000004.1"/>
</dbReference>
<dbReference type="Gene3D" id="3.40.190.10">
    <property type="entry name" value="Periplasmic binding protein-like II"/>
    <property type="match status" value="2"/>
</dbReference>
<protein>
    <submittedName>
        <fullName evidence="7">Transporter substrate-binding domain-containing protein</fullName>
    </submittedName>
</protein>
<comment type="similarity">
    <text evidence="2 4">Belongs to the bacterial solute-binding protein 3 family.</text>
</comment>
<dbReference type="SMART" id="SM00062">
    <property type="entry name" value="PBPb"/>
    <property type="match status" value="1"/>
</dbReference>
<gene>
    <name evidence="7" type="ORF">QE109_08260</name>
</gene>
<accession>A0ABT6NCI9</accession>
<dbReference type="PANTHER" id="PTHR35936:SF19">
    <property type="entry name" value="AMINO-ACID-BINDING PROTEIN YXEM-RELATED"/>
    <property type="match status" value="1"/>
</dbReference>
<proteinExistence type="inferred from homology"/>
<evidence type="ECO:0000256" key="3">
    <source>
        <dbReference type="ARBA" id="ARBA00022729"/>
    </source>
</evidence>
<evidence type="ECO:0000256" key="4">
    <source>
        <dbReference type="RuleBase" id="RU003744"/>
    </source>
</evidence>
<evidence type="ECO:0000259" key="5">
    <source>
        <dbReference type="SMART" id="SM00062"/>
    </source>
</evidence>
<dbReference type="PROSITE" id="PS51257">
    <property type="entry name" value="PROKAR_LIPOPROTEIN"/>
    <property type="match status" value="1"/>
</dbReference>
<dbReference type="InterPro" id="IPR001638">
    <property type="entry name" value="Solute-binding_3/MltF_N"/>
</dbReference>
<dbReference type="PANTHER" id="PTHR35936">
    <property type="entry name" value="MEMBRANE-BOUND LYTIC MUREIN TRANSGLYCOSYLASE F"/>
    <property type="match status" value="1"/>
</dbReference>
<dbReference type="EMBL" id="JARYZI010000004">
    <property type="protein sequence ID" value="MDH8678138.1"/>
    <property type="molecule type" value="Genomic_DNA"/>
</dbReference>
<evidence type="ECO:0000259" key="6">
    <source>
        <dbReference type="SMART" id="SM00079"/>
    </source>
</evidence>
<dbReference type="PROSITE" id="PS01039">
    <property type="entry name" value="SBP_BACTERIAL_3"/>
    <property type="match status" value="1"/>
</dbReference>
<dbReference type="SMART" id="SM00079">
    <property type="entry name" value="PBPe"/>
    <property type="match status" value="1"/>
</dbReference>
<keyword evidence="3" id="KW-0732">Signal</keyword>
<feature type="domain" description="Solute-binding protein family 3/N-terminal" evidence="5">
    <location>
        <begin position="49"/>
        <end position="268"/>
    </location>
</feature>
<feature type="domain" description="Ionotropic glutamate receptor C-terminal" evidence="6">
    <location>
        <begin position="51"/>
        <end position="267"/>
    </location>
</feature>
<name>A0ABT6NCI9_9FIRM</name>
<comment type="subcellular location">
    <subcellularLocation>
        <location evidence="1">Cell envelope</location>
    </subcellularLocation>
</comment>
<dbReference type="InterPro" id="IPR018313">
    <property type="entry name" value="SBP_3_CS"/>
</dbReference>
<evidence type="ECO:0000313" key="7">
    <source>
        <dbReference type="EMBL" id="MDH8678138.1"/>
    </source>
</evidence>
<evidence type="ECO:0000256" key="1">
    <source>
        <dbReference type="ARBA" id="ARBA00004196"/>
    </source>
</evidence>
<dbReference type="SUPFAM" id="SSF53850">
    <property type="entry name" value="Periplasmic binding protein-like II"/>
    <property type="match status" value="1"/>
</dbReference>
<evidence type="ECO:0000313" key="8">
    <source>
        <dbReference type="Proteomes" id="UP001158045"/>
    </source>
</evidence>
<dbReference type="InterPro" id="IPR001320">
    <property type="entry name" value="Iontro_rcpt_C"/>
</dbReference>
<reference evidence="7 8" key="1">
    <citation type="submission" date="2023-04" db="EMBL/GenBank/DDBJ databases">
        <title>Fusibacter bizertensis strain WBS, isolated from littoral bottom sediments of the Arctic seas - biochemical and genomic analysis.</title>
        <authorList>
            <person name="Brioukhanov A.L."/>
        </authorList>
    </citation>
    <scope>NUCLEOTIDE SEQUENCE [LARGE SCALE GENOMIC DNA]</scope>
    <source>
        <strain evidence="7 8">WBS</strain>
    </source>
</reference>
<evidence type="ECO:0000256" key="2">
    <source>
        <dbReference type="ARBA" id="ARBA00010333"/>
    </source>
</evidence>
<dbReference type="Proteomes" id="UP001158045">
    <property type="component" value="Unassembled WGS sequence"/>
</dbReference>
<sequence length="272" mass="29959">MKTMKTEQKSKRVMKKIVIGIMLSVMVFTLFGCQSSDETTYEKIQSSGEMTFAMTGAYPPFNFIDEDGELAGFDIDIANALAKEMGVKAVPITTAWDGIIGGITSNRFDTIIGSMAITESRLKEVNFTDPYYYDGAQFFVPTSSAVTSLDDLDNGVVGVVTGTTFHDMLKDKENVADIMQFESDVDNFMALEQGRMDGLVTGKFVGLQAPDKYGIDIVPAGEMLYAEEIGIAVRKEDTTLLEKLNEALATIVENGTYQEISEKWFGVNILER</sequence>
<comment type="caution">
    <text evidence="7">The sequence shown here is derived from an EMBL/GenBank/DDBJ whole genome shotgun (WGS) entry which is preliminary data.</text>
</comment>
<organism evidence="7 8">
    <name type="scientific">Fusibacter bizertensis</name>
    <dbReference type="NCBI Taxonomy" id="1488331"/>
    <lineage>
        <taxon>Bacteria</taxon>
        <taxon>Bacillati</taxon>
        <taxon>Bacillota</taxon>
        <taxon>Clostridia</taxon>
        <taxon>Eubacteriales</taxon>
        <taxon>Eubacteriales Family XII. Incertae Sedis</taxon>
        <taxon>Fusibacter</taxon>
    </lineage>
</organism>
<dbReference type="Pfam" id="PF00497">
    <property type="entry name" value="SBP_bac_3"/>
    <property type="match status" value="1"/>
</dbReference>